<proteinExistence type="predicted"/>
<keyword evidence="3" id="KW-1185">Reference proteome</keyword>
<feature type="compositionally biased region" description="Low complexity" evidence="1">
    <location>
        <begin position="933"/>
        <end position="942"/>
    </location>
</feature>
<organism evidence="2 3">
    <name type="scientific">Effrenium voratum</name>
    <dbReference type="NCBI Taxonomy" id="2562239"/>
    <lineage>
        <taxon>Eukaryota</taxon>
        <taxon>Sar</taxon>
        <taxon>Alveolata</taxon>
        <taxon>Dinophyceae</taxon>
        <taxon>Suessiales</taxon>
        <taxon>Symbiodiniaceae</taxon>
        <taxon>Effrenium</taxon>
    </lineage>
</organism>
<dbReference type="PANTHER" id="PTHR43173:SF34">
    <property type="entry name" value="ABC1 ATYPICAL KINASE-LIKE DOMAIN-CONTAINING PROTEIN"/>
    <property type="match status" value="1"/>
</dbReference>
<feature type="region of interest" description="Disordered" evidence="1">
    <location>
        <begin position="67"/>
        <end position="982"/>
    </location>
</feature>
<dbReference type="EMBL" id="CAUJNA010003477">
    <property type="protein sequence ID" value="CAJ1403016.1"/>
    <property type="molecule type" value="Genomic_DNA"/>
</dbReference>
<accession>A0AA36JC83</accession>
<feature type="compositionally biased region" description="Basic and acidic residues" evidence="1">
    <location>
        <begin position="89"/>
        <end position="932"/>
    </location>
</feature>
<sequence>MLRGFPARRAPNAKRQNATQVLGGAAFVLVALLSPARGLRSFCHLNRSAHVFHAPAQIAPVMQPAEEATEVVQARHSESGRRTSAQAEAQKRKEEAERRKQEAIAKRQEEEQRRKEENEQKRAEAQKQREEAEARRKEAAEQAKAEAAKKKEEAEKARAEAEAKRKEEDEKRKAEAEAKRKEAEEKRKEADEVRKQAEAKKKEEAEKARAEADAKKKAEEETRKAEAEQKKAEAEKARAEADAKKKAEEEKRKAEAEQKKAEADKARAEADAKKKAEEEQRKAEAEKKKAEAEKARAEADAKKKAEEEKRKAEAEQKKAEADKARAEADAKKKAEEEQRKAEAEKKKAEAEKARAEADAKKKAEEEQRKAEAEQKKAEADKARAEADAKKKAEEEQRKAEAEKKKAEAEKARAEADAKKKAEEEQRKAEAEKKKAEAEKARAEADAKKKAEEEQRKAEAEQKKAEAEKARAEARAEAEAKKKAEDEKRLAVEAEKKAAAEKARAEVEAKKKADEEARKAAEAEKKAAAEKARAEAEAKKKADEEARTAAEAEKKAAAEKARAEAEAKKKADEDARKAAEAEKKAAAEKARAEAEAKKKADEEARKAAADKARADAEAKKTADEEARKAAEAEKKAAAEKARADAEAKKKADEEARKAAADKARADAEAKKTADEEARKAAEAEKKAAAEKARADAEAKKKADEDARKAAEAEKKAAAEKARADAEAKKKADEEARKAAADKARADAEAKKTADEEARKAAEAEKKAAAEKARADAEAKKKADEDARKAAEAEKKEAAEKARAEAEAKKKADDEARKAAEAEKKAAAEKAAEQARVEAEAKKKADDEARQVAAEKAKAEAETKKKADEEARKAAAEKAKAQAEAKKKADEAARKAAEAKKKADAEKAKADAEAKKKAAEDAKKEAEAVKRAEAARAAALAEAQQRAEKAKPRSYSAPVLGRGSKPQGVAVAESSASKLQTKEKKAKALQAIEKLSKEAEAKDKDAINKIGQLDRNIKSTQESYNKAKGKEKEAKLKELNKLREEKKKVEKARKQAEAGQPLEKRDAPSPNTCNRQQNTREAELQEDKRKLNTAKKVGTGDSEHTAAVYEIRKAYADSVADFQKAAKNFMVLKAALAARGQRAHHDQMEPRLGADMKEKAEPRLRQINLCAGVRWASALALASLAIMCWRGLAALVATSHAYRVDFTSDRKRLEPEADAEHLGGAQRCQYSALPSQVPSGRPPFRSLMALCPSNSLKDSCQSEARSSAEVVKVVPSSKLGIAECESYCNSNFGMESYRGVCKGYVIRSPFNDGVERGKAQCWLILGTAEPSHGFPDEVKIDRSSLVGKSNKLTFFKEFCGCESRVIHFRRQAFRTDLALKRHQLAMLRRDTPDSADIAALSDEVKTHELEEKKYARLTQLEGVYDWLPLRPPHRMAKGSEKLLPARLLELIKPGLIQNQKRSYGNYWEAPVRISKIFKKSDLSAFLYLCLDKSSSQENWYLATQEDPVSWATSEFRHLKNHSDDDVKAELGEANFIQKAFFRLECMGTKIGPRNEVVYEAEGQRISELVDDTFISGSEPSTDRSRSMALQPAGCYTNTKKAQDAVEEKVVGEVGQCPVQALTKPSNNSAIGLRTFWDGDAGAMQKLGAAQWLVAPALRSEASRSEDATFTVMWKILEPMKTSIFDEFDLREEAKFTLQGKVMLQEFTDNINAGHYEPTLHRNSIKLTTPNAVATSSKYILIQSLAAGTPLKNYLEDSNGQVERIVDWKSNIYSAILMVYGHMVVKHGFFQSDPHNGNWFWEPKSKTVTLIDWGGVGQLDESTHCKLANLYDHMGELVKAWNDCEAVTLAGVPEIAGTYTRSGYSIYQAGENETALLFGRTYGVSYFNEALGYRLFYDEGKWELVLEYPGRQDLTTVVAELETPVTKMEQLGKMSPQKWKFFKISSGKHKFDKRVTVRVRDPDSCELPSRKEAKRAGGVSAVPL</sequence>
<dbReference type="PANTHER" id="PTHR43173">
    <property type="entry name" value="ABC1 FAMILY PROTEIN"/>
    <property type="match status" value="1"/>
</dbReference>
<feature type="region of interest" description="Disordered" evidence="1">
    <location>
        <begin position="994"/>
        <end position="1097"/>
    </location>
</feature>
<dbReference type="InterPro" id="IPR051130">
    <property type="entry name" value="Mito_struct-func_regulator"/>
</dbReference>
<name>A0AA36JC83_9DINO</name>
<reference evidence="2" key="1">
    <citation type="submission" date="2023-08" db="EMBL/GenBank/DDBJ databases">
        <authorList>
            <person name="Chen Y."/>
            <person name="Shah S."/>
            <person name="Dougan E. K."/>
            <person name="Thang M."/>
            <person name="Chan C."/>
        </authorList>
    </citation>
    <scope>NUCLEOTIDE SEQUENCE</scope>
</reference>
<feature type="compositionally biased region" description="Basic and acidic residues" evidence="1">
    <location>
        <begin position="1076"/>
        <end position="1088"/>
    </location>
</feature>
<evidence type="ECO:0000256" key="1">
    <source>
        <dbReference type="SAM" id="MobiDB-lite"/>
    </source>
</evidence>
<feature type="compositionally biased region" description="Basic and acidic residues" evidence="1">
    <location>
        <begin position="1026"/>
        <end position="1065"/>
    </location>
</feature>
<evidence type="ECO:0000313" key="3">
    <source>
        <dbReference type="Proteomes" id="UP001178507"/>
    </source>
</evidence>
<dbReference type="Proteomes" id="UP001178507">
    <property type="component" value="Unassembled WGS sequence"/>
</dbReference>
<gene>
    <name evidence="2" type="ORF">EVOR1521_LOCUS25775</name>
</gene>
<protein>
    <submittedName>
        <fullName evidence="2">Uncharacterized protein</fullName>
    </submittedName>
</protein>
<comment type="caution">
    <text evidence="2">The sequence shown here is derived from an EMBL/GenBank/DDBJ whole genome shotgun (WGS) entry which is preliminary data.</text>
</comment>
<feature type="compositionally biased region" description="Basic and acidic residues" evidence="1">
    <location>
        <begin position="994"/>
        <end position="1005"/>
    </location>
</feature>
<evidence type="ECO:0000313" key="2">
    <source>
        <dbReference type="EMBL" id="CAJ1403016.1"/>
    </source>
</evidence>